<dbReference type="EMBL" id="CHKL01000138">
    <property type="protein sequence ID" value="COW12439.1"/>
    <property type="molecule type" value="Genomic_DNA"/>
</dbReference>
<evidence type="ECO:0000313" key="9">
    <source>
        <dbReference type="Proteomes" id="UP000039217"/>
    </source>
</evidence>
<dbReference type="Proteomes" id="UP000049023">
    <property type="component" value="Unassembled WGS sequence"/>
</dbReference>
<proteinExistence type="predicted"/>
<dbReference type="AlphaFoldDB" id="A0A0T7PG05"/>
<accession>A0A0T7PG05</accession>
<dbReference type="EMBL" id="CQQC01000653">
    <property type="protein sequence ID" value="CNV31399.1"/>
    <property type="molecule type" value="Genomic_DNA"/>
</dbReference>
<dbReference type="EMBL" id="CNFT01001738">
    <property type="protein sequence ID" value="CKT57380.1"/>
    <property type="molecule type" value="Genomic_DNA"/>
</dbReference>
<sequence>MVTEGTAMGPKPTLPVTFGLRAGISICGMVKAPIAALPVRCALIAGTGMGGTTTGPKAPVKCASRMVIRGTSRL</sequence>
<evidence type="ECO:0000313" key="11">
    <source>
        <dbReference type="Proteomes" id="UP000048600"/>
    </source>
</evidence>
<evidence type="ECO:0000313" key="12">
    <source>
        <dbReference type="Proteomes" id="UP000048948"/>
    </source>
</evidence>
<dbReference type="EMBL" id="CGCX01000511">
    <property type="protein sequence ID" value="CFR77671.1"/>
    <property type="molecule type" value="Genomic_DNA"/>
</dbReference>
<reference evidence="6" key="2">
    <citation type="submission" date="2015-03" db="EMBL/GenBank/DDBJ databases">
        <authorList>
            <person name="Murphy D."/>
        </authorList>
    </citation>
    <scope>NUCLEOTIDE SEQUENCE [LARGE SCALE GENOMIC DNA]</scope>
    <source>
        <strain evidence="6">K00500041</strain>
    </source>
</reference>
<dbReference type="EMBL" id="CNFU01000923">
    <property type="protein sequence ID" value="CKS74876.1"/>
    <property type="molecule type" value="Genomic_DNA"/>
</dbReference>
<evidence type="ECO:0000313" key="4">
    <source>
        <dbReference type="EMBL" id="CKT57380.1"/>
    </source>
</evidence>
<dbReference type="EMBL" id="CNGE01000462">
    <property type="protein sequence ID" value="CKS80246.1"/>
    <property type="molecule type" value="Genomic_DNA"/>
</dbReference>
<evidence type="ECO:0000313" key="13">
    <source>
        <dbReference type="Proteomes" id="UP000049023"/>
    </source>
</evidence>
<dbReference type="Proteomes" id="UP000048600">
    <property type="component" value="Unassembled WGS sequence"/>
</dbReference>
<evidence type="ECO:0000313" key="3">
    <source>
        <dbReference type="EMBL" id="CKS80246.1"/>
    </source>
</evidence>
<evidence type="ECO:0000313" key="6">
    <source>
        <dbReference type="EMBL" id="COV89872.1"/>
    </source>
</evidence>
<protein>
    <submittedName>
        <fullName evidence="6">Uncharacterized protein</fullName>
    </submittedName>
</protein>
<evidence type="ECO:0000313" key="14">
    <source>
        <dbReference type="Proteomes" id="UP000050164"/>
    </source>
</evidence>
<evidence type="ECO:0000313" key="10">
    <source>
        <dbReference type="Proteomes" id="UP000046680"/>
    </source>
</evidence>
<dbReference type="Proteomes" id="UP000050164">
    <property type="component" value="Unassembled WGS sequence"/>
</dbReference>
<evidence type="ECO:0000313" key="5">
    <source>
        <dbReference type="EMBL" id="CNV31399.1"/>
    </source>
</evidence>
<organism evidence="6 8">
    <name type="scientific">Mycobacterium tuberculosis</name>
    <dbReference type="NCBI Taxonomy" id="1773"/>
    <lineage>
        <taxon>Bacteria</taxon>
        <taxon>Bacillati</taxon>
        <taxon>Actinomycetota</taxon>
        <taxon>Actinomycetes</taxon>
        <taxon>Mycobacteriales</taxon>
        <taxon>Mycobacteriaceae</taxon>
        <taxon>Mycobacterium</taxon>
        <taxon>Mycobacterium tuberculosis complex</taxon>
    </lineage>
</organism>
<dbReference type="Proteomes" id="UP000038802">
    <property type="component" value="Unassembled WGS sequence"/>
</dbReference>
<evidence type="ECO:0000313" key="7">
    <source>
        <dbReference type="EMBL" id="COW12439.1"/>
    </source>
</evidence>
<name>A0A0T7PG05_MYCTX</name>
<dbReference type="EMBL" id="CSAE01000235">
    <property type="protein sequence ID" value="COV89872.1"/>
    <property type="molecule type" value="Genomic_DNA"/>
</dbReference>
<evidence type="ECO:0000313" key="8">
    <source>
        <dbReference type="Proteomes" id="UP000038802"/>
    </source>
</evidence>
<evidence type="ECO:0000313" key="2">
    <source>
        <dbReference type="EMBL" id="CKS74876.1"/>
    </source>
</evidence>
<evidence type="ECO:0000313" key="1">
    <source>
        <dbReference type="EMBL" id="CFR77671.1"/>
    </source>
</evidence>
<reference evidence="8 9" key="1">
    <citation type="submission" date="2015-03" db="EMBL/GenBank/DDBJ databases">
        <authorList>
            <consortium name="Pathogen Informatics"/>
        </authorList>
    </citation>
    <scope>NUCLEOTIDE SEQUENCE [LARGE SCALE GENOMIC DNA]</scope>
    <source>
        <strain evidence="3 12">Bir 172</strain>
        <strain evidence="4 14">Bir 185</strain>
        <strain evidence="2 13">Bir 187</strain>
        <strain evidence="1 10">C09601061</strain>
        <strain evidence="5 9">D00501624</strain>
        <strain evidence="8">K00500041</strain>
        <strain evidence="7 11">P00601463</strain>
    </source>
</reference>
<dbReference type="Proteomes" id="UP000048948">
    <property type="component" value="Unassembled WGS sequence"/>
</dbReference>
<dbReference type="Proteomes" id="UP000039217">
    <property type="component" value="Unassembled WGS sequence"/>
</dbReference>
<gene>
    <name evidence="1" type="ORF">ERS007657_01599</name>
    <name evidence="5" type="ORF">ERS007661_02037</name>
    <name evidence="6" type="ORF">ERS007703_02267</name>
    <name evidence="7" type="ORF">ERS007741_01558</name>
    <name evidence="3" type="ORF">ERS027646_02484</name>
    <name evidence="4" type="ORF">ERS027659_04595</name>
    <name evidence="2" type="ORF">ERS027661_03484</name>
</gene>
<dbReference type="Proteomes" id="UP000046680">
    <property type="component" value="Unassembled WGS sequence"/>
</dbReference>